<dbReference type="GO" id="GO:0005829">
    <property type="term" value="C:cytosol"/>
    <property type="evidence" value="ECO:0007669"/>
    <property type="project" value="TreeGrafter"/>
</dbReference>
<dbReference type="SUPFAM" id="SSF51206">
    <property type="entry name" value="cAMP-binding domain-like"/>
    <property type="match status" value="1"/>
</dbReference>
<dbReference type="InterPro" id="IPR018490">
    <property type="entry name" value="cNMP-bd_dom_sf"/>
</dbReference>
<dbReference type="Pfam" id="PF00027">
    <property type="entry name" value="cNMP_binding"/>
    <property type="match status" value="1"/>
</dbReference>
<dbReference type="InterPro" id="IPR018488">
    <property type="entry name" value="cNMP-bd_CS"/>
</dbReference>
<evidence type="ECO:0000259" key="1">
    <source>
        <dbReference type="PROSITE" id="PS50042"/>
    </source>
</evidence>
<evidence type="ECO:0000313" key="2">
    <source>
        <dbReference type="EMBL" id="KYF68044.1"/>
    </source>
</evidence>
<dbReference type="RefSeq" id="WP_061609389.1">
    <property type="nucleotide sequence ID" value="NZ_JEMA01000597.1"/>
</dbReference>
<evidence type="ECO:0000313" key="3">
    <source>
        <dbReference type="Proteomes" id="UP000075260"/>
    </source>
</evidence>
<dbReference type="InterPro" id="IPR014710">
    <property type="entry name" value="RmlC-like_jellyroll"/>
</dbReference>
<dbReference type="AlphaFoldDB" id="A0A150QJA3"/>
<proteinExistence type="predicted"/>
<organism evidence="2 3">
    <name type="scientific">Sorangium cellulosum</name>
    <name type="common">Polyangium cellulosum</name>
    <dbReference type="NCBI Taxonomy" id="56"/>
    <lineage>
        <taxon>Bacteria</taxon>
        <taxon>Pseudomonadati</taxon>
        <taxon>Myxococcota</taxon>
        <taxon>Polyangia</taxon>
        <taxon>Polyangiales</taxon>
        <taxon>Polyangiaceae</taxon>
        <taxon>Sorangium</taxon>
    </lineage>
</organism>
<dbReference type="GO" id="GO:0003700">
    <property type="term" value="F:DNA-binding transcription factor activity"/>
    <property type="evidence" value="ECO:0007669"/>
    <property type="project" value="TreeGrafter"/>
</dbReference>
<dbReference type="Gene3D" id="2.60.120.10">
    <property type="entry name" value="Jelly Rolls"/>
    <property type="match status" value="1"/>
</dbReference>
<comment type="caution">
    <text evidence="2">The sequence shown here is derived from an EMBL/GenBank/DDBJ whole genome shotgun (WGS) entry which is preliminary data.</text>
</comment>
<dbReference type="PROSITE" id="PS50042">
    <property type="entry name" value="CNMP_BINDING_3"/>
    <property type="match status" value="1"/>
</dbReference>
<dbReference type="CDD" id="cd00038">
    <property type="entry name" value="CAP_ED"/>
    <property type="match status" value="1"/>
</dbReference>
<feature type="domain" description="Cyclic nucleotide-binding" evidence="1">
    <location>
        <begin position="596"/>
        <end position="699"/>
    </location>
</feature>
<protein>
    <submittedName>
        <fullName evidence="2">cAMP-binding protein</fullName>
    </submittedName>
</protein>
<dbReference type="InterPro" id="IPR000595">
    <property type="entry name" value="cNMP-bd_dom"/>
</dbReference>
<accession>A0A150QJA3</accession>
<reference evidence="2 3" key="1">
    <citation type="submission" date="2014-02" db="EMBL/GenBank/DDBJ databases">
        <title>The small core and large imbalanced accessory genome model reveals a collaborative survival strategy of Sorangium cellulosum strains in nature.</title>
        <authorList>
            <person name="Han K."/>
            <person name="Peng R."/>
            <person name="Blom J."/>
            <person name="Li Y.-Z."/>
        </authorList>
    </citation>
    <scope>NUCLEOTIDE SEQUENCE [LARGE SCALE GENOMIC DNA]</scope>
    <source>
        <strain evidence="2 3">So0008-312</strain>
    </source>
</reference>
<dbReference type="Proteomes" id="UP000075260">
    <property type="component" value="Unassembled WGS sequence"/>
</dbReference>
<dbReference type="OrthoDB" id="3525895at2"/>
<sequence>MMTPKEFQRQFKRLLMSRVDGMDWEDKLARVRQYLRQLEARQSPEEESAELSPSLELIPFEPGKRPVDEALYPGHGCSERVGCINTSGDPAELGDEVWLLYRLRDLYAFVAPFERPFEVTLSAWFLPASPGDGEPCPVPGILDLPLSPQIVSTSSYPVPMLEPAPWNSFHQTVYVATIAPAKQLMPHPPGEETGGGYHWLDLPASFRERIPDGADPFTFASLFRQQLRVEIRLSEAGRTVCSESTDVEIFDTGRFGSLYTRLLDRLVKADTEVQQRALGIDELHVGYHPWFPVLTIGMDKALLYLRAIHQDLEQHRRNLPDPRWLLRVGLYLELLTCLGIFEAVKHEYPDMLSPEEREAFEEGVSFAPIRAALDVAAWRQVWDLRHIAPRAAGFFAAGPVSLTNLMRKQKATLAFLHTHHADLQRAIELAGPNLWNAQETWHRVFRDAERAVLKNSALAFPELAHLDPRWREFALWHQRGDVRLFGLSLMPEALTALFGDQDGIFPAACRQYRKSMNDVARWASERQLMDYTGDECIPRNASLLEAYMEKNAPLLAALQRRDGYGAAQSIDLDEPSQAPREASAEDLVTLLRRTPVFKPLLDRELRKLATKARRVEYGPLDRIVLQGQRDSSMFLVASGAVEVLVRHPDGQDSTVAALEKGAVFGEFALLTGEERTATVRAVDEVVLYEITKEALQPIIEARPQLVIELSLLMASRQAHLRDAAERYIEAEEKVRSLAGRIRRFVLG</sequence>
<dbReference type="PROSITE" id="PS00889">
    <property type="entry name" value="CNMP_BINDING_2"/>
    <property type="match status" value="1"/>
</dbReference>
<dbReference type="PANTHER" id="PTHR24567:SF74">
    <property type="entry name" value="HTH-TYPE TRANSCRIPTIONAL REGULATOR ARCR"/>
    <property type="match status" value="1"/>
</dbReference>
<name>A0A150QJA3_SORCE</name>
<dbReference type="InterPro" id="IPR050397">
    <property type="entry name" value="Env_Response_Regulators"/>
</dbReference>
<dbReference type="PANTHER" id="PTHR24567">
    <property type="entry name" value="CRP FAMILY TRANSCRIPTIONAL REGULATORY PROTEIN"/>
    <property type="match status" value="1"/>
</dbReference>
<gene>
    <name evidence="2" type="ORF">BE15_18785</name>
</gene>
<dbReference type="EMBL" id="JEMA01000597">
    <property type="protein sequence ID" value="KYF68044.1"/>
    <property type="molecule type" value="Genomic_DNA"/>
</dbReference>
<dbReference type="SMART" id="SM00100">
    <property type="entry name" value="cNMP"/>
    <property type="match status" value="1"/>
</dbReference>